<reference evidence="4" key="1">
    <citation type="submission" date="2020-10" db="EMBL/GenBank/DDBJ databases">
        <authorList>
            <person name="Han B."/>
            <person name="Lu T."/>
            <person name="Zhao Q."/>
            <person name="Huang X."/>
            <person name="Zhao Y."/>
        </authorList>
    </citation>
    <scope>NUCLEOTIDE SEQUENCE</scope>
</reference>
<dbReference type="Pfam" id="PF00067">
    <property type="entry name" value="p450"/>
    <property type="match status" value="1"/>
</dbReference>
<dbReference type="InterPro" id="IPR001128">
    <property type="entry name" value="Cyt_P450"/>
</dbReference>
<dbReference type="OrthoDB" id="3945418at2759"/>
<dbReference type="PANTHER" id="PTHR24286">
    <property type="entry name" value="CYTOCHROME P450 26"/>
    <property type="match status" value="1"/>
</dbReference>
<sequence length="228" mass="25119">MASLVAIALLVAFLMPVIVYLLTRPPNKKLLPGKLPLGSLGLPMIGQSLGLLHVMWSNNGERWLQDRVDRYGPVSKLSLFGVPTVFVTGPAANKLVFTSDALAPKQPRLRVKDGGGGGGERLLTDEEIVDNAMVILVAGHDTSSMLMTFMIRHLVGDPATFAAMVQEHDEIAKNKANGEVLTWEDLHDMQFTWHVALEMLRMIPPIFGSFQRALEDIEFDGYCIPKGW</sequence>
<evidence type="ECO:0000256" key="3">
    <source>
        <dbReference type="SAM" id="Phobius"/>
    </source>
</evidence>
<keyword evidence="3" id="KW-1133">Transmembrane helix</keyword>
<keyword evidence="3" id="KW-0812">Transmembrane</keyword>
<dbReference type="Gene3D" id="1.10.630.10">
    <property type="entry name" value="Cytochrome P450"/>
    <property type="match status" value="2"/>
</dbReference>
<evidence type="ECO:0000313" key="4">
    <source>
        <dbReference type="EMBL" id="CAD6217874.1"/>
    </source>
</evidence>
<evidence type="ECO:0000313" key="5">
    <source>
        <dbReference type="Proteomes" id="UP000604825"/>
    </source>
</evidence>
<dbReference type="PANTHER" id="PTHR24286:SF217">
    <property type="entry name" value="OS07G0520300 PROTEIN"/>
    <property type="match status" value="1"/>
</dbReference>
<comment type="caution">
    <text evidence="4">The sequence shown here is derived from an EMBL/GenBank/DDBJ whole genome shotgun (WGS) entry which is preliminary data.</text>
</comment>
<name>A0A811N7Y2_9POAL</name>
<dbReference type="EMBL" id="CAJGYO010000003">
    <property type="protein sequence ID" value="CAD6217874.1"/>
    <property type="molecule type" value="Genomic_DNA"/>
</dbReference>
<dbReference type="AlphaFoldDB" id="A0A811N7Y2"/>
<dbReference type="Proteomes" id="UP000604825">
    <property type="component" value="Unassembled WGS sequence"/>
</dbReference>
<keyword evidence="5" id="KW-1185">Reference proteome</keyword>
<evidence type="ECO:0008006" key="6">
    <source>
        <dbReference type="Google" id="ProtNLM"/>
    </source>
</evidence>
<proteinExistence type="predicted"/>
<protein>
    <recommendedName>
        <fullName evidence="6">Cytochrome P450</fullName>
    </recommendedName>
</protein>
<gene>
    <name evidence="4" type="ORF">NCGR_LOCUS11826</name>
</gene>
<dbReference type="GO" id="GO:0016705">
    <property type="term" value="F:oxidoreductase activity, acting on paired donors, with incorporation or reduction of molecular oxygen"/>
    <property type="evidence" value="ECO:0007669"/>
    <property type="project" value="InterPro"/>
</dbReference>
<keyword evidence="1" id="KW-0479">Metal-binding</keyword>
<accession>A0A811N7Y2</accession>
<feature type="transmembrane region" description="Helical" evidence="3">
    <location>
        <begin position="37"/>
        <end position="56"/>
    </location>
</feature>
<keyword evidence="3" id="KW-0472">Membrane</keyword>
<evidence type="ECO:0000256" key="2">
    <source>
        <dbReference type="ARBA" id="ARBA00023004"/>
    </source>
</evidence>
<dbReference type="GO" id="GO:0005506">
    <property type="term" value="F:iron ion binding"/>
    <property type="evidence" value="ECO:0007669"/>
    <property type="project" value="InterPro"/>
</dbReference>
<evidence type="ECO:0000256" key="1">
    <source>
        <dbReference type="ARBA" id="ARBA00022723"/>
    </source>
</evidence>
<organism evidence="4 5">
    <name type="scientific">Miscanthus lutarioriparius</name>
    <dbReference type="NCBI Taxonomy" id="422564"/>
    <lineage>
        <taxon>Eukaryota</taxon>
        <taxon>Viridiplantae</taxon>
        <taxon>Streptophyta</taxon>
        <taxon>Embryophyta</taxon>
        <taxon>Tracheophyta</taxon>
        <taxon>Spermatophyta</taxon>
        <taxon>Magnoliopsida</taxon>
        <taxon>Liliopsida</taxon>
        <taxon>Poales</taxon>
        <taxon>Poaceae</taxon>
        <taxon>PACMAD clade</taxon>
        <taxon>Panicoideae</taxon>
        <taxon>Andropogonodae</taxon>
        <taxon>Andropogoneae</taxon>
        <taxon>Saccharinae</taxon>
        <taxon>Miscanthus</taxon>
    </lineage>
</organism>
<dbReference type="GO" id="GO:0004497">
    <property type="term" value="F:monooxygenase activity"/>
    <property type="evidence" value="ECO:0007669"/>
    <property type="project" value="InterPro"/>
</dbReference>
<dbReference type="SUPFAM" id="SSF48264">
    <property type="entry name" value="Cytochrome P450"/>
    <property type="match status" value="2"/>
</dbReference>
<dbReference type="GO" id="GO:0020037">
    <property type="term" value="F:heme binding"/>
    <property type="evidence" value="ECO:0007669"/>
    <property type="project" value="InterPro"/>
</dbReference>
<dbReference type="InterPro" id="IPR036396">
    <property type="entry name" value="Cyt_P450_sf"/>
</dbReference>
<dbReference type="GO" id="GO:0016125">
    <property type="term" value="P:sterol metabolic process"/>
    <property type="evidence" value="ECO:0007669"/>
    <property type="project" value="TreeGrafter"/>
</dbReference>
<keyword evidence="2" id="KW-0408">Iron</keyword>